<dbReference type="AlphaFoldDB" id="A0AAN6Y8Q3"/>
<dbReference type="Proteomes" id="UP001301769">
    <property type="component" value="Unassembled WGS sequence"/>
</dbReference>
<evidence type="ECO:0000313" key="1">
    <source>
        <dbReference type="EMBL" id="KAK4213421.1"/>
    </source>
</evidence>
<proteinExistence type="predicted"/>
<comment type="caution">
    <text evidence="1">The sequence shown here is derived from an EMBL/GenBank/DDBJ whole genome shotgun (WGS) entry which is preliminary data.</text>
</comment>
<accession>A0AAN6Y8Q3</accession>
<gene>
    <name evidence="1" type="ORF">QBC37DRAFT_172781</name>
</gene>
<name>A0AAN6Y8Q3_9PEZI</name>
<organism evidence="1 2">
    <name type="scientific">Rhypophila decipiens</name>
    <dbReference type="NCBI Taxonomy" id="261697"/>
    <lineage>
        <taxon>Eukaryota</taxon>
        <taxon>Fungi</taxon>
        <taxon>Dikarya</taxon>
        <taxon>Ascomycota</taxon>
        <taxon>Pezizomycotina</taxon>
        <taxon>Sordariomycetes</taxon>
        <taxon>Sordariomycetidae</taxon>
        <taxon>Sordariales</taxon>
        <taxon>Naviculisporaceae</taxon>
        <taxon>Rhypophila</taxon>
    </lineage>
</organism>
<evidence type="ECO:0000313" key="2">
    <source>
        <dbReference type="Proteomes" id="UP001301769"/>
    </source>
</evidence>
<dbReference type="EMBL" id="MU858109">
    <property type="protein sequence ID" value="KAK4213421.1"/>
    <property type="molecule type" value="Genomic_DNA"/>
</dbReference>
<sequence>MEPSDFLRLDLFRQPWKAPPQDELNRLWQLVTPMADVFCRLTDLPFGGLESVLRTLPAWLKCPSLHPQDRFSATAAAIGFLQSLEPSVRLYMRRLRLDENTDSVTHPERHGKGLVEFCKENPRLAIERRVSLWRTILPQLGREYRCGRWDDGLLPPAGPDQISFNWGEGRMPSRREISRAVAHWVHEALCLPRSVSLVIDGEPLPQLSSQIFGEIVVKDAVWQGACEKAFASGWLETPPYGAWRCPQHYKHIQEGPDELLLTMPWQDEELFDHCGYTCEDFPSIMRDILTGSSPVSVNFHVGGDPFDQQMEDMLSERLDWRNEDWYAAWRHRHDDKWITPTPPLAENWLDLFELDRNPV</sequence>
<reference evidence="1" key="2">
    <citation type="submission" date="2023-05" db="EMBL/GenBank/DDBJ databases">
        <authorList>
            <consortium name="Lawrence Berkeley National Laboratory"/>
            <person name="Steindorff A."/>
            <person name="Hensen N."/>
            <person name="Bonometti L."/>
            <person name="Westerberg I."/>
            <person name="Brannstrom I.O."/>
            <person name="Guillou S."/>
            <person name="Cros-Aarteil S."/>
            <person name="Calhoun S."/>
            <person name="Haridas S."/>
            <person name="Kuo A."/>
            <person name="Mondo S."/>
            <person name="Pangilinan J."/>
            <person name="Riley R."/>
            <person name="Labutti K."/>
            <person name="Andreopoulos B."/>
            <person name="Lipzen A."/>
            <person name="Chen C."/>
            <person name="Yanf M."/>
            <person name="Daum C."/>
            <person name="Ng V."/>
            <person name="Clum A."/>
            <person name="Ohm R."/>
            <person name="Martin F."/>
            <person name="Silar P."/>
            <person name="Natvig D."/>
            <person name="Lalanne C."/>
            <person name="Gautier V."/>
            <person name="Ament-Velasquez S.L."/>
            <person name="Kruys A."/>
            <person name="Hutchinson M.I."/>
            <person name="Powell A.J."/>
            <person name="Barry K."/>
            <person name="Miller A.N."/>
            <person name="Grigoriev I.V."/>
            <person name="Debuchy R."/>
            <person name="Gladieux P."/>
            <person name="Thoren M.H."/>
            <person name="Johannesson H."/>
        </authorList>
    </citation>
    <scope>NUCLEOTIDE SEQUENCE</scope>
    <source>
        <strain evidence="1">PSN293</strain>
    </source>
</reference>
<protein>
    <submittedName>
        <fullName evidence="1">Uncharacterized protein</fullName>
    </submittedName>
</protein>
<reference evidence="1" key="1">
    <citation type="journal article" date="2023" name="Mol. Phylogenet. Evol.">
        <title>Genome-scale phylogeny and comparative genomics of the fungal order Sordariales.</title>
        <authorList>
            <person name="Hensen N."/>
            <person name="Bonometti L."/>
            <person name="Westerberg I."/>
            <person name="Brannstrom I.O."/>
            <person name="Guillou S."/>
            <person name="Cros-Aarteil S."/>
            <person name="Calhoun S."/>
            <person name="Haridas S."/>
            <person name="Kuo A."/>
            <person name="Mondo S."/>
            <person name="Pangilinan J."/>
            <person name="Riley R."/>
            <person name="LaButti K."/>
            <person name="Andreopoulos B."/>
            <person name="Lipzen A."/>
            <person name="Chen C."/>
            <person name="Yan M."/>
            <person name="Daum C."/>
            <person name="Ng V."/>
            <person name="Clum A."/>
            <person name="Steindorff A."/>
            <person name="Ohm R.A."/>
            <person name="Martin F."/>
            <person name="Silar P."/>
            <person name="Natvig D.O."/>
            <person name="Lalanne C."/>
            <person name="Gautier V."/>
            <person name="Ament-Velasquez S.L."/>
            <person name="Kruys A."/>
            <person name="Hutchinson M.I."/>
            <person name="Powell A.J."/>
            <person name="Barry K."/>
            <person name="Miller A.N."/>
            <person name="Grigoriev I.V."/>
            <person name="Debuchy R."/>
            <person name="Gladieux P."/>
            <person name="Hiltunen Thoren M."/>
            <person name="Johannesson H."/>
        </authorList>
    </citation>
    <scope>NUCLEOTIDE SEQUENCE</scope>
    <source>
        <strain evidence="1">PSN293</strain>
    </source>
</reference>
<keyword evidence="2" id="KW-1185">Reference proteome</keyword>